<dbReference type="SUPFAM" id="SSF54631">
    <property type="entry name" value="CBS-domain pair"/>
    <property type="match status" value="1"/>
</dbReference>
<dbReference type="PROSITE" id="PS51371">
    <property type="entry name" value="CBS"/>
    <property type="match status" value="2"/>
</dbReference>
<dbReference type="Proteomes" id="UP000264310">
    <property type="component" value="Unassembled WGS sequence"/>
</dbReference>
<proteinExistence type="predicted"/>
<evidence type="ECO:0000259" key="3">
    <source>
        <dbReference type="PROSITE" id="PS51371"/>
    </source>
</evidence>
<dbReference type="Pfam" id="PF00571">
    <property type="entry name" value="CBS"/>
    <property type="match status" value="2"/>
</dbReference>
<keyword evidence="1 2" id="KW-0129">CBS domain</keyword>
<dbReference type="PANTHER" id="PTHR43080:SF2">
    <property type="entry name" value="CBS DOMAIN-CONTAINING PROTEIN"/>
    <property type="match status" value="1"/>
</dbReference>
<dbReference type="InterPro" id="IPR046342">
    <property type="entry name" value="CBS_dom_sf"/>
</dbReference>
<accession>A0A371WYW5</accession>
<dbReference type="EMBL" id="QURL01000011">
    <property type="protein sequence ID" value="RFC61954.1"/>
    <property type="molecule type" value="Genomic_DNA"/>
</dbReference>
<evidence type="ECO:0000313" key="5">
    <source>
        <dbReference type="Proteomes" id="UP000264310"/>
    </source>
</evidence>
<dbReference type="SMART" id="SM00116">
    <property type="entry name" value="CBS"/>
    <property type="match status" value="2"/>
</dbReference>
<sequence length="144" mass="15638">MTIKRILEDKGRDVTTMSADVTLAEVAKLLSERRIGAIVLTDGEGGVAGIVSERDIVRVVGKSGPDSLKQSVKDAMTPRVVTATEDMTIDQALVLMTERRFRHLPVTDADGRLSGFVSIGDVVKRKISEAEAEASNLRDYIHTT</sequence>
<reference evidence="4 5" key="1">
    <citation type="submission" date="2018-08" db="EMBL/GenBank/DDBJ databases">
        <title>Fulvimarina sp. 85, whole genome shotgun sequence.</title>
        <authorList>
            <person name="Tuo L."/>
        </authorList>
    </citation>
    <scope>NUCLEOTIDE SEQUENCE [LARGE SCALE GENOMIC DNA]</scope>
    <source>
        <strain evidence="4 5">85</strain>
    </source>
</reference>
<dbReference type="RefSeq" id="WP_116684795.1">
    <property type="nucleotide sequence ID" value="NZ_QURL01000011.1"/>
</dbReference>
<feature type="domain" description="CBS" evidence="3">
    <location>
        <begin position="10"/>
        <end position="67"/>
    </location>
</feature>
<organism evidence="4 5">
    <name type="scientific">Fulvimarina endophytica</name>
    <dbReference type="NCBI Taxonomy" id="2293836"/>
    <lineage>
        <taxon>Bacteria</taxon>
        <taxon>Pseudomonadati</taxon>
        <taxon>Pseudomonadota</taxon>
        <taxon>Alphaproteobacteria</taxon>
        <taxon>Hyphomicrobiales</taxon>
        <taxon>Aurantimonadaceae</taxon>
        <taxon>Fulvimarina</taxon>
    </lineage>
</organism>
<dbReference type="OrthoDB" id="9807125at2"/>
<dbReference type="AlphaFoldDB" id="A0A371WYW5"/>
<dbReference type="PANTHER" id="PTHR43080">
    <property type="entry name" value="CBS DOMAIN-CONTAINING PROTEIN CBSX3, MITOCHONDRIAL"/>
    <property type="match status" value="1"/>
</dbReference>
<comment type="caution">
    <text evidence="4">The sequence shown here is derived from an EMBL/GenBank/DDBJ whole genome shotgun (WGS) entry which is preliminary data.</text>
</comment>
<protein>
    <submittedName>
        <fullName evidence="4">CBS domain-containing protein</fullName>
    </submittedName>
</protein>
<evidence type="ECO:0000256" key="2">
    <source>
        <dbReference type="PROSITE-ProRule" id="PRU00703"/>
    </source>
</evidence>
<dbReference type="InterPro" id="IPR000644">
    <property type="entry name" value="CBS_dom"/>
</dbReference>
<evidence type="ECO:0000313" key="4">
    <source>
        <dbReference type="EMBL" id="RFC61954.1"/>
    </source>
</evidence>
<evidence type="ECO:0000256" key="1">
    <source>
        <dbReference type="ARBA" id="ARBA00023122"/>
    </source>
</evidence>
<dbReference type="CDD" id="cd04623">
    <property type="entry name" value="CBS_pair_bac_euk"/>
    <property type="match status" value="1"/>
</dbReference>
<gene>
    <name evidence="4" type="ORF">DYI37_18680</name>
</gene>
<name>A0A371WYW5_9HYPH</name>
<dbReference type="Gene3D" id="3.10.580.10">
    <property type="entry name" value="CBS-domain"/>
    <property type="match status" value="1"/>
</dbReference>
<dbReference type="InterPro" id="IPR051257">
    <property type="entry name" value="Diverse_CBS-Domain"/>
</dbReference>
<feature type="domain" description="CBS" evidence="3">
    <location>
        <begin position="76"/>
        <end position="133"/>
    </location>
</feature>
<keyword evidence="5" id="KW-1185">Reference proteome</keyword>
<dbReference type="InterPro" id="IPR044725">
    <property type="entry name" value="CBSX3_CBS_dom"/>
</dbReference>